<gene>
    <name evidence="2" type="ORF">WN55_03917</name>
</gene>
<name>A0A154PK02_DUFNO</name>
<evidence type="ECO:0000256" key="1">
    <source>
        <dbReference type="SAM" id="Phobius"/>
    </source>
</evidence>
<dbReference type="STRING" id="178035.A0A154PK02"/>
<proteinExistence type="predicted"/>
<dbReference type="EMBL" id="KQ434939">
    <property type="protein sequence ID" value="KZC12189.1"/>
    <property type="molecule type" value="Genomic_DNA"/>
</dbReference>
<keyword evidence="1" id="KW-0812">Transmembrane</keyword>
<dbReference type="Proteomes" id="UP000076502">
    <property type="component" value="Unassembled WGS sequence"/>
</dbReference>
<sequence>MIRHVRERVKRANIVLNQIWGIGERKFKADSKMRMFMFDALVMGVLLYGVELWGFKERVEVERVQLRYIRTTLSR</sequence>
<keyword evidence="1" id="KW-0472">Membrane</keyword>
<feature type="transmembrane region" description="Helical" evidence="1">
    <location>
        <begin position="35"/>
        <end position="55"/>
    </location>
</feature>
<protein>
    <submittedName>
        <fullName evidence="2">Uncharacterized protein</fullName>
    </submittedName>
</protein>
<organism evidence="2 3">
    <name type="scientific">Dufourea novaeangliae</name>
    <name type="common">Sweat bee</name>
    <dbReference type="NCBI Taxonomy" id="178035"/>
    <lineage>
        <taxon>Eukaryota</taxon>
        <taxon>Metazoa</taxon>
        <taxon>Ecdysozoa</taxon>
        <taxon>Arthropoda</taxon>
        <taxon>Hexapoda</taxon>
        <taxon>Insecta</taxon>
        <taxon>Pterygota</taxon>
        <taxon>Neoptera</taxon>
        <taxon>Endopterygota</taxon>
        <taxon>Hymenoptera</taxon>
        <taxon>Apocrita</taxon>
        <taxon>Aculeata</taxon>
        <taxon>Apoidea</taxon>
        <taxon>Anthophila</taxon>
        <taxon>Halictidae</taxon>
        <taxon>Rophitinae</taxon>
        <taxon>Dufourea</taxon>
    </lineage>
</organism>
<keyword evidence="1" id="KW-1133">Transmembrane helix</keyword>
<evidence type="ECO:0000313" key="2">
    <source>
        <dbReference type="EMBL" id="KZC12189.1"/>
    </source>
</evidence>
<reference evidence="2 3" key="1">
    <citation type="submission" date="2015-07" db="EMBL/GenBank/DDBJ databases">
        <title>The genome of Dufourea novaeangliae.</title>
        <authorList>
            <person name="Pan H."/>
            <person name="Kapheim K."/>
        </authorList>
    </citation>
    <scope>NUCLEOTIDE SEQUENCE [LARGE SCALE GENOMIC DNA]</scope>
    <source>
        <strain evidence="2">0120121106</strain>
        <tissue evidence="2">Whole body</tissue>
    </source>
</reference>
<dbReference type="AlphaFoldDB" id="A0A154PK02"/>
<evidence type="ECO:0000313" key="3">
    <source>
        <dbReference type="Proteomes" id="UP000076502"/>
    </source>
</evidence>
<accession>A0A154PK02</accession>
<keyword evidence="3" id="KW-1185">Reference proteome</keyword>